<dbReference type="EMBL" id="PYGE01000028">
    <property type="protein sequence ID" value="PSK95769.1"/>
    <property type="molecule type" value="Genomic_DNA"/>
</dbReference>
<accession>A0A2P8DEY8</accession>
<dbReference type="Pfam" id="PF12691">
    <property type="entry name" value="Phage_tail_terminator_6"/>
    <property type="match status" value="1"/>
</dbReference>
<evidence type="ECO:0000313" key="2">
    <source>
        <dbReference type="Proteomes" id="UP000243528"/>
    </source>
</evidence>
<dbReference type="InterPro" id="IPR024411">
    <property type="entry name" value="Tail_terminator_phage"/>
</dbReference>
<evidence type="ECO:0000313" key="1">
    <source>
        <dbReference type="EMBL" id="PSK95769.1"/>
    </source>
</evidence>
<comment type="caution">
    <text evidence="1">The sequence shown here is derived from an EMBL/GenBank/DDBJ whole genome shotgun (WGS) entry which is preliminary data.</text>
</comment>
<sequence>MSWTRSVDIGLSTHLAGAGIGLTYRPDGAYTVTETGIVHKRMPPSPDRVVVLTSYVVSGEGSQSDLILGIQARCRGVPDDPHDVDDIADDLYAVLHGAANLWAGDALLASVWRQSHTSMGSDTAHRWETSSNFYAVTAHHSAHALD</sequence>
<keyword evidence="2" id="KW-1185">Reference proteome</keyword>
<dbReference type="OrthoDB" id="4953313at2"/>
<dbReference type="Proteomes" id="UP000243528">
    <property type="component" value="Unassembled WGS sequence"/>
</dbReference>
<dbReference type="RefSeq" id="WP_106539775.1">
    <property type="nucleotide sequence ID" value="NZ_PYGE01000028.1"/>
</dbReference>
<protein>
    <submittedName>
        <fullName evidence="1">Uncharacterized protein</fullName>
    </submittedName>
</protein>
<organism evidence="1 2">
    <name type="scientific">Haloactinopolyspora alba</name>
    <dbReference type="NCBI Taxonomy" id="648780"/>
    <lineage>
        <taxon>Bacteria</taxon>
        <taxon>Bacillati</taxon>
        <taxon>Actinomycetota</taxon>
        <taxon>Actinomycetes</taxon>
        <taxon>Jiangellales</taxon>
        <taxon>Jiangellaceae</taxon>
        <taxon>Haloactinopolyspora</taxon>
    </lineage>
</organism>
<proteinExistence type="predicted"/>
<gene>
    <name evidence="1" type="ORF">CLV30_12821</name>
</gene>
<reference evidence="1 2" key="1">
    <citation type="submission" date="2018-03" db="EMBL/GenBank/DDBJ databases">
        <title>Genomic Encyclopedia of Archaeal and Bacterial Type Strains, Phase II (KMG-II): from individual species to whole genera.</title>
        <authorList>
            <person name="Goeker M."/>
        </authorList>
    </citation>
    <scope>NUCLEOTIDE SEQUENCE [LARGE SCALE GENOMIC DNA]</scope>
    <source>
        <strain evidence="1 2">DSM 45211</strain>
    </source>
</reference>
<dbReference type="AlphaFoldDB" id="A0A2P8DEY8"/>
<name>A0A2P8DEY8_9ACTN</name>